<dbReference type="InterPro" id="IPR055408">
    <property type="entry name" value="HEAT_MROH2B-like"/>
</dbReference>
<evidence type="ECO:0000313" key="4">
    <source>
        <dbReference type="EMBL" id="KYO20496.1"/>
    </source>
</evidence>
<evidence type="ECO:0000259" key="2">
    <source>
        <dbReference type="Pfam" id="PF23210"/>
    </source>
</evidence>
<dbReference type="Proteomes" id="UP000050525">
    <property type="component" value="Unassembled WGS sequence"/>
</dbReference>
<proteinExistence type="predicted"/>
<dbReference type="PANTHER" id="PTHR23120">
    <property type="entry name" value="MAESTRO-RELATED HEAT DOMAIN-CONTAINING"/>
    <property type="match status" value="1"/>
</dbReference>
<keyword evidence="5" id="KW-1185">Reference proteome</keyword>
<name>A0A151M7K6_ALLMI</name>
<accession>A0A151M7K6</accession>
<dbReference type="PANTHER" id="PTHR23120:SF22">
    <property type="entry name" value="MAESTRO HEAT-LIKE REPEAT-CONTAINING PROTEIN FAMILY MEMBER 2B"/>
    <property type="match status" value="1"/>
</dbReference>
<dbReference type="Pfam" id="PF23221">
    <property type="entry name" value="HEAT_MROH2B_1st"/>
    <property type="match status" value="1"/>
</dbReference>
<sequence length="355" mass="39617">MYELQCHMGIMELPPIYFVITLGDVASAYALRSEPFLVLTLSKLRFVLRLVETDQMKQVLCGVVEGFARAANLKFHIGDESSFHSCRAADYGFHVLPFLNFMSSSWLTSEDLELQQAAVKVCDIAQLLESEIQVKVFYCLRLLVLEMSQKKCAVVKAMRCTLGDQSTENEGIPGDLVSRNSRIVKKAILHFLRTLLSVQGLDDWAWDLVAYIFKQSSLSSSQMKSKNRSSQDAEEEQSIRATCVEILENLDVSISGLMAPAAGVHIKFPKAQGLVVRLLVVASALGDGSCAHSALRGLWALHRTIHPAVGEQWRIKIPILLSTIEGNPETSQDNVWCQHLLLKTSPGQWKQQRRS</sequence>
<gene>
    <name evidence="4" type="ORF">Y1Q_0004226</name>
</gene>
<dbReference type="InterPro" id="IPR056282">
    <property type="entry name" value="MROH2B-like_N_HEAT"/>
</dbReference>
<dbReference type="InterPro" id="IPR045206">
    <property type="entry name" value="Maestro_heat-like_prot"/>
</dbReference>
<feature type="domain" description="MROH2B-like N-terminal HEAT-repeats" evidence="3">
    <location>
        <begin position="1"/>
        <end position="120"/>
    </location>
</feature>
<evidence type="ECO:0000313" key="5">
    <source>
        <dbReference type="Proteomes" id="UP000050525"/>
    </source>
</evidence>
<keyword evidence="1" id="KW-0677">Repeat</keyword>
<evidence type="ECO:0008006" key="6">
    <source>
        <dbReference type="Google" id="ProtNLM"/>
    </source>
</evidence>
<dbReference type="AlphaFoldDB" id="A0A151M7K6"/>
<dbReference type="GO" id="GO:0005737">
    <property type="term" value="C:cytoplasm"/>
    <property type="evidence" value="ECO:0007669"/>
    <property type="project" value="TreeGrafter"/>
</dbReference>
<dbReference type="Pfam" id="PF23210">
    <property type="entry name" value="HEAT_Maestro_2"/>
    <property type="match status" value="1"/>
</dbReference>
<comment type="caution">
    <text evidence="4">The sequence shown here is derived from an EMBL/GenBank/DDBJ whole genome shotgun (WGS) entry which is preliminary data.</text>
</comment>
<dbReference type="EMBL" id="AKHW03006387">
    <property type="protein sequence ID" value="KYO20496.1"/>
    <property type="molecule type" value="Genomic_DNA"/>
</dbReference>
<reference evidence="4 5" key="1">
    <citation type="journal article" date="2012" name="Genome Biol.">
        <title>Sequencing three crocodilian genomes to illuminate the evolution of archosaurs and amniotes.</title>
        <authorList>
            <person name="St John J.A."/>
            <person name="Braun E.L."/>
            <person name="Isberg S.R."/>
            <person name="Miles L.G."/>
            <person name="Chong A.Y."/>
            <person name="Gongora J."/>
            <person name="Dalzell P."/>
            <person name="Moran C."/>
            <person name="Bed'hom B."/>
            <person name="Abzhanov A."/>
            <person name="Burgess S.C."/>
            <person name="Cooksey A.M."/>
            <person name="Castoe T.A."/>
            <person name="Crawford N.G."/>
            <person name="Densmore L.D."/>
            <person name="Drew J.C."/>
            <person name="Edwards S.V."/>
            <person name="Faircloth B.C."/>
            <person name="Fujita M.K."/>
            <person name="Greenwold M.J."/>
            <person name="Hoffmann F.G."/>
            <person name="Howard J.M."/>
            <person name="Iguchi T."/>
            <person name="Janes D.E."/>
            <person name="Khan S.Y."/>
            <person name="Kohno S."/>
            <person name="de Koning A.J."/>
            <person name="Lance S.L."/>
            <person name="McCarthy F.M."/>
            <person name="McCormack J.E."/>
            <person name="Merchant M.E."/>
            <person name="Peterson D.G."/>
            <person name="Pollock D.D."/>
            <person name="Pourmand N."/>
            <person name="Raney B.J."/>
            <person name="Roessler K.A."/>
            <person name="Sanford J.R."/>
            <person name="Sawyer R.H."/>
            <person name="Schmidt C.J."/>
            <person name="Triplett E.W."/>
            <person name="Tuberville T.D."/>
            <person name="Venegas-Anaya M."/>
            <person name="Howard J.T."/>
            <person name="Jarvis E.D."/>
            <person name="Guillette L.J.Jr."/>
            <person name="Glenn T.C."/>
            <person name="Green R.E."/>
            <person name="Ray D.A."/>
        </authorList>
    </citation>
    <scope>NUCLEOTIDE SEQUENCE [LARGE SCALE GENOMIC DNA]</scope>
    <source>
        <strain evidence="4">KSC_2009_1</strain>
    </source>
</reference>
<organism evidence="4 5">
    <name type="scientific">Alligator mississippiensis</name>
    <name type="common">American alligator</name>
    <dbReference type="NCBI Taxonomy" id="8496"/>
    <lineage>
        <taxon>Eukaryota</taxon>
        <taxon>Metazoa</taxon>
        <taxon>Chordata</taxon>
        <taxon>Craniata</taxon>
        <taxon>Vertebrata</taxon>
        <taxon>Euteleostomi</taxon>
        <taxon>Archelosauria</taxon>
        <taxon>Archosauria</taxon>
        <taxon>Crocodylia</taxon>
        <taxon>Alligatoridae</taxon>
        <taxon>Alligatorinae</taxon>
        <taxon>Alligator</taxon>
    </lineage>
</organism>
<protein>
    <recommendedName>
        <fullName evidence="6">Maestro heat-like repeat-containing protein family member 2B</fullName>
    </recommendedName>
</protein>
<dbReference type="STRING" id="8496.A0A151M7K6"/>
<evidence type="ECO:0000259" key="3">
    <source>
        <dbReference type="Pfam" id="PF23221"/>
    </source>
</evidence>
<feature type="domain" description="MROH2B-like HEAT-repeats" evidence="2">
    <location>
        <begin position="265"/>
        <end position="341"/>
    </location>
</feature>
<evidence type="ECO:0000256" key="1">
    <source>
        <dbReference type="ARBA" id="ARBA00022737"/>
    </source>
</evidence>